<gene>
    <name evidence="7" type="primary">20345541</name>
    <name evidence="6" type="ORF">GGTG_05083</name>
</gene>
<keyword evidence="2 5" id="KW-0812">Transmembrane</keyword>
<accession>J3NUX4</accession>
<dbReference type="HOGENOM" id="CLU_008455_13_6_1"/>
<dbReference type="GO" id="GO:0022857">
    <property type="term" value="F:transmembrane transporter activity"/>
    <property type="evidence" value="ECO:0007669"/>
    <property type="project" value="TreeGrafter"/>
</dbReference>
<dbReference type="GeneID" id="20345541"/>
<evidence type="ECO:0000313" key="6">
    <source>
        <dbReference type="EMBL" id="EJT75146.1"/>
    </source>
</evidence>
<dbReference type="SUPFAM" id="SSF103473">
    <property type="entry name" value="MFS general substrate transporter"/>
    <property type="match status" value="1"/>
</dbReference>
<comment type="subcellular location">
    <subcellularLocation>
        <location evidence="1">Membrane</location>
        <topology evidence="1">Multi-pass membrane protein</topology>
    </subcellularLocation>
</comment>
<reference evidence="8" key="1">
    <citation type="submission" date="2010-07" db="EMBL/GenBank/DDBJ databases">
        <title>The genome sequence of Gaeumannomyces graminis var. tritici strain R3-111a-1.</title>
        <authorList>
            <consortium name="The Broad Institute Genome Sequencing Platform"/>
            <person name="Ma L.-J."/>
            <person name="Dead R."/>
            <person name="Young S."/>
            <person name="Zeng Q."/>
            <person name="Koehrsen M."/>
            <person name="Alvarado L."/>
            <person name="Berlin A."/>
            <person name="Chapman S.B."/>
            <person name="Chen Z."/>
            <person name="Freedman E."/>
            <person name="Gellesch M."/>
            <person name="Goldberg J."/>
            <person name="Griggs A."/>
            <person name="Gujja S."/>
            <person name="Heilman E.R."/>
            <person name="Heiman D."/>
            <person name="Hepburn T."/>
            <person name="Howarth C."/>
            <person name="Jen D."/>
            <person name="Larson L."/>
            <person name="Mehta T."/>
            <person name="Neiman D."/>
            <person name="Pearson M."/>
            <person name="Roberts A."/>
            <person name="Saif S."/>
            <person name="Shea T."/>
            <person name="Shenoy N."/>
            <person name="Sisk P."/>
            <person name="Stolte C."/>
            <person name="Sykes S."/>
            <person name="Walk T."/>
            <person name="White J."/>
            <person name="Yandava C."/>
            <person name="Haas B."/>
            <person name="Nusbaum C."/>
            <person name="Birren B."/>
        </authorList>
    </citation>
    <scope>NUCLEOTIDE SEQUENCE [LARGE SCALE GENOMIC DNA]</scope>
    <source>
        <strain evidence="8">R3-111a-1</strain>
    </source>
</reference>
<keyword evidence="4 5" id="KW-0472">Membrane</keyword>
<reference evidence="7" key="5">
    <citation type="submission" date="2018-04" db="UniProtKB">
        <authorList>
            <consortium name="EnsemblFungi"/>
        </authorList>
    </citation>
    <scope>IDENTIFICATION</scope>
    <source>
        <strain evidence="7">R3-111a-1</strain>
    </source>
</reference>
<name>J3NUX4_GAET3</name>
<keyword evidence="3 5" id="KW-1133">Transmembrane helix</keyword>
<dbReference type="VEuPathDB" id="FungiDB:GGTG_05083"/>
<feature type="transmembrane region" description="Helical" evidence="5">
    <location>
        <begin position="156"/>
        <end position="175"/>
    </location>
</feature>
<feature type="transmembrane region" description="Helical" evidence="5">
    <location>
        <begin position="124"/>
        <end position="144"/>
    </location>
</feature>
<feature type="transmembrane region" description="Helical" evidence="5">
    <location>
        <begin position="219"/>
        <end position="238"/>
    </location>
</feature>
<reference evidence="6" key="2">
    <citation type="submission" date="2010-07" db="EMBL/GenBank/DDBJ databases">
        <authorList>
            <consortium name="The Broad Institute Genome Sequencing Platform"/>
            <consortium name="Broad Institute Genome Sequencing Center for Infectious Disease"/>
            <person name="Ma L.-J."/>
            <person name="Dead R."/>
            <person name="Young S."/>
            <person name="Zeng Q."/>
            <person name="Koehrsen M."/>
            <person name="Alvarado L."/>
            <person name="Berlin A."/>
            <person name="Chapman S.B."/>
            <person name="Chen Z."/>
            <person name="Freedman E."/>
            <person name="Gellesch M."/>
            <person name="Goldberg J."/>
            <person name="Griggs A."/>
            <person name="Gujja S."/>
            <person name="Heilman E.R."/>
            <person name="Heiman D."/>
            <person name="Hepburn T."/>
            <person name="Howarth C."/>
            <person name="Jen D."/>
            <person name="Larson L."/>
            <person name="Mehta T."/>
            <person name="Neiman D."/>
            <person name="Pearson M."/>
            <person name="Roberts A."/>
            <person name="Saif S."/>
            <person name="Shea T."/>
            <person name="Shenoy N."/>
            <person name="Sisk P."/>
            <person name="Stolte C."/>
            <person name="Sykes S."/>
            <person name="Walk T."/>
            <person name="White J."/>
            <person name="Yandava C."/>
            <person name="Haas B."/>
            <person name="Nusbaum C."/>
            <person name="Birren B."/>
        </authorList>
    </citation>
    <scope>NUCLEOTIDE SEQUENCE</scope>
    <source>
        <strain evidence="6">R3-111a-1</strain>
    </source>
</reference>
<dbReference type="EMBL" id="GL385397">
    <property type="protein sequence ID" value="EJT75146.1"/>
    <property type="molecule type" value="Genomic_DNA"/>
</dbReference>
<evidence type="ECO:0000313" key="7">
    <source>
        <dbReference type="EnsemblFungi" id="EJT75146"/>
    </source>
</evidence>
<evidence type="ECO:0000256" key="1">
    <source>
        <dbReference type="ARBA" id="ARBA00004141"/>
    </source>
</evidence>
<organism evidence="6">
    <name type="scientific">Gaeumannomyces tritici (strain R3-111a-1)</name>
    <name type="common">Wheat and barley take-all root rot fungus</name>
    <name type="synonym">Gaeumannomyces graminis var. tritici</name>
    <dbReference type="NCBI Taxonomy" id="644352"/>
    <lineage>
        <taxon>Eukaryota</taxon>
        <taxon>Fungi</taxon>
        <taxon>Dikarya</taxon>
        <taxon>Ascomycota</taxon>
        <taxon>Pezizomycotina</taxon>
        <taxon>Sordariomycetes</taxon>
        <taxon>Sordariomycetidae</taxon>
        <taxon>Magnaporthales</taxon>
        <taxon>Magnaporthaceae</taxon>
        <taxon>Gaeumannomyces</taxon>
    </lineage>
</organism>
<dbReference type="Proteomes" id="UP000006039">
    <property type="component" value="Unassembled WGS sequence"/>
</dbReference>
<dbReference type="InterPro" id="IPR036259">
    <property type="entry name" value="MFS_trans_sf"/>
</dbReference>
<evidence type="ECO:0008006" key="9">
    <source>
        <dbReference type="Google" id="ProtNLM"/>
    </source>
</evidence>
<proteinExistence type="predicted"/>
<evidence type="ECO:0000256" key="4">
    <source>
        <dbReference type="ARBA" id="ARBA00023136"/>
    </source>
</evidence>
<dbReference type="eggNOG" id="KOG0255">
    <property type="taxonomic scope" value="Eukaryota"/>
</dbReference>
<keyword evidence="8" id="KW-1185">Reference proteome</keyword>
<evidence type="ECO:0000313" key="8">
    <source>
        <dbReference type="Proteomes" id="UP000006039"/>
    </source>
</evidence>
<evidence type="ECO:0000256" key="5">
    <source>
        <dbReference type="SAM" id="Phobius"/>
    </source>
</evidence>
<reference evidence="7" key="4">
    <citation type="journal article" date="2015" name="G3 (Bethesda)">
        <title>Genome sequences of three phytopathogenic species of the Magnaporthaceae family of fungi.</title>
        <authorList>
            <person name="Okagaki L.H."/>
            <person name="Nunes C.C."/>
            <person name="Sailsbery J."/>
            <person name="Clay B."/>
            <person name="Brown D."/>
            <person name="John T."/>
            <person name="Oh Y."/>
            <person name="Young N."/>
            <person name="Fitzgerald M."/>
            <person name="Haas B.J."/>
            <person name="Zeng Q."/>
            <person name="Young S."/>
            <person name="Adiconis X."/>
            <person name="Fan L."/>
            <person name="Levin J.Z."/>
            <person name="Mitchell T.K."/>
            <person name="Okubara P.A."/>
            <person name="Farman M.L."/>
            <person name="Kohn L.M."/>
            <person name="Birren B."/>
            <person name="Ma L.-J."/>
            <person name="Dean R.A."/>
        </authorList>
    </citation>
    <scope>NUCLEOTIDE SEQUENCE</scope>
    <source>
        <strain evidence="7">R3-111a-1</strain>
    </source>
</reference>
<evidence type="ECO:0000256" key="3">
    <source>
        <dbReference type="ARBA" id="ARBA00022989"/>
    </source>
</evidence>
<protein>
    <recommendedName>
        <fullName evidence="9">Major facilitator superfamily (MFS) profile domain-containing protein</fullName>
    </recommendedName>
</protein>
<dbReference type="RefSeq" id="XP_009221146.1">
    <property type="nucleotide sequence ID" value="XM_009222882.1"/>
</dbReference>
<dbReference type="GO" id="GO:0005886">
    <property type="term" value="C:plasma membrane"/>
    <property type="evidence" value="ECO:0007669"/>
    <property type="project" value="TreeGrafter"/>
</dbReference>
<dbReference type="STRING" id="644352.J3NUX4"/>
<dbReference type="EnsemblFungi" id="EJT75146">
    <property type="protein sequence ID" value="EJT75146"/>
    <property type="gene ID" value="GGTG_05083"/>
</dbReference>
<dbReference type="PANTHER" id="PTHR23502">
    <property type="entry name" value="MAJOR FACILITATOR SUPERFAMILY"/>
    <property type="match status" value="1"/>
</dbReference>
<sequence length="281" mass="29378">MVVYVGSLAAGSSLGPIISGAAASGLNSWRAHLWILSGASFFNLVGPAMSREVGTEVIAAREIVVAALYAQSPLLWSPRSIGLINVAPLIDLAIGLPLGGAPADMLNNRSARKANGVHDPSARLPAVLIGGLVSPAGCVVMGFARQRPDKWIKVCVGRAMLSFGLTASANVLLTYSAHCMPNRAGHIGVVVNVAKNCVGFGVSSASLKWLAMAGPVRQFGAMSGILFAVYLLVIPLWASKGGRVSRLSDVLEKKLFFCDSASLRLGWSTGYYRSVGRDTLS</sequence>
<evidence type="ECO:0000256" key="2">
    <source>
        <dbReference type="ARBA" id="ARBA00022692"/>
    </source>
</evidence>
<dbReference type="AlphaFoldDB" id="J3NUX4"/>
<dbReference type="OrthoDB" id="2585655at2759"/>
<reference evidence="6" key="3">
    <citation type="submission" date="2010-09" db="EMBL/GenBank/DDBJ databases">
        <title>Annotation of Gaeumannomyces graminis var. tritici R3-111a-1.</title>
        <authorList>
            <consortium name="The Broad Institute Genome Sequencing Platform"/>
            <person name="Ma L.-J."/>
            <person name="Dead R."/>
            <person name="Young S.K."/>
            <person name="Zeng Q."/>
            <person name="Gargeya S."/>
            <person name="Fitzgerald M."/>
            <person name="Haas B."/>
            <person name="Abouelleil A."/>
            <person name="Alvarado L."/>
            <person name="Arachchi H.M."/>
            <person name="Berlin A."/>
            <person name="Brown A."/>
            <person name="Chapman S.B."/>
            <person name="Chen Z."/>
            <person name="Dunbar C."/>
            <person name="Freedman E."/>
            <person name="Gearin G."/>
            <person name="Gellesch M."/>
            <person name="Goldberg J."/>
            <person name="Griggs A."/>
            <person name="Gujja S."/>
            <person name="Heiman D."/>
            <person name="Howarth C."/>
            <person name="Larson L."/>
            <person name="Lui A."/>
            <person name="MacDonald P.J.P."/>
            <person name="Mehta T."/>
            <person name="Montmayeur A."/>
            <person name="Murphy C."/>
            <person name="Neiman D."/>
            <person name="Pearson M."/>
            <person name="Priest M."/>
            <person name="Roberts A."/>
            <person name="Saif S."/>
            <person name="Shea T."/>
            <person name="Shenoy N."/>
            <person name="Sisk P."/>
            <person name="Stolte C."/>
            <person name="Sykes S."/>
            <person name="Yandava C."/>
            <person name="Wortman J."/>
            <person name="Nusbaum C."/>
            <person name="Birren B."/>
        </authorList>
    </citation>
    <scope>NUCLEOTIDE SEQUENCE</scope>
    <source>
        <strain evidence="6">R3-111a-1</strain>
    </source>
</reference>
<dbReference type="PANTHER" id="PTHR23502:SF160">
    <property type="entry name" value="MAJOR FACILITATOR SUPERFAMILY (MFS) PROFILE DOMAIN-CONTAINING PROTEIN-RELATED"/>
    <property type="match status" value="1"/>
</dbReference>